<dbReference type="GO" id="GO:0009691">
    <property type="term" value="P:cytokinin biosynthetic process"/>
    <property type="evidence" value="ECO:0007669"/>
    <property type="project" value="UniProtKB-UniRule"/>
</dbReference>
<dbReference type="GO" id="GO:0005829">
    <property type="term" value="C:cytosol"/>
    <property type="evidence" value="ECO:0007669"/>
    <property type="project" value="TreeGrafter"/>
</dbReference>
<evidence type="ECO:0000256" key="1">
    <source>
        <dbReference type="ARBA" id="ARBA00000274"/>
    </source>
</evidence>
<reference evidence="4 5" key="1">
    <citation type="journal article" date="2021" name="Sci. Rep.">
        <title>The distribution of antibiotic resistance genes in chicken gut microbiota commensals.</title>
        <authorList>
            <person name="Juricova H."/>
            <person name="Matiasovicova J."/>
            <person name="Kubasova T."/>
            <person name="Cejkova D."/>
            <person name="Rychlik I."/>
        </authorList>
    </citation>
    <scope>NUCLEOTIDE SEQUENCE [LARGE SCALE GENOMIC DNA]</scope>
    <source>
        <strain evidence="4 5">An421</strain>
    </source>
</reference>
<evidence type="ECO:0000256" key="2">
    <source>
        <dbReference type="ARBA" id="ARBA00006763"/>
    </source>
</evidence>
<dbReference type="GO" id="GO:0008714">
    <property type="term" value="F:AMP nucleosidase activity"/>
    <property type="evidence" value="ECO:0007669"/>
    <property type="project" value="UniProtKB-EC"/>
</dbReference>
<gene>
    <name evidence="4" type="ORF">H6D15_13110</name>
</gene>
<dbReference type="AlphaFoldDB" id="A0AA41D9Q4"/>
<dbReference type="NCBIfam" id="TIGR00730">
    <property type="entry name" value="Rossman fold protein, TIGR00730 family"/>
    <property type="match status" value="1"/>
</dbReference>
<evidence type="ECO:0000313" key="4">
    <source>
        <dbReference type="EMBL" id="MBM6858528.1"/>
    </source>
</evidence>
<dbReference type="EC" id="3.2.2.n1" evidence="3"/>
<dbReference type="PANTHER" id="PTHR31223">
    <property type="entry name" value="LOG FAMILY PROTEIN YJL055W"/>
    <property type="match status" value="1"/>
</dbReference>
<dbReference type="RefSeq" id="WP_204972967.1">
    <property type="nucleotide sequence ID" value="NZ_JAAZTS010000027.1"/>
</dbReference>
<comment type="similarity">
    <text evidence="2 3">Belongs to the LOG family.</text>
</comment>
<comment type="catalytic activity">
    <reaction evidence="1">
        <text>AMP + H2O = D-ribose 5-phosphate + adenine</text>
        <dbReference type="Rhea" id="RHEA:20129"/>
        <dbReference type="ChEBI" id="CHEBI:15377"/>
        <dbReference type="ChEBI" id="CHEBI:16708"/>
        <dbReference type="ChEBI" id="CHEBI:78346"/>
        <dbReference type="ChEBI" id="CHEBI:456215"/>
        <dbReference type="EC" id="3.2.2.4"/>
    </reaction>
</comment>
<dbReference type="PANTHER" id="PTHR31223:SF70">
    <property type="entry name" value="LOG FAMILY PROTEIN YJL055W"/>
    <property type="match status" value="1"/>
</dbReference>
<sequence length="195" mass="21409">MNKINAVCVYSASSTKIDSVYFETARKLGTLLAQNGIRVVNGAGNMGLMAAVSDAALAAGGKVTGVIPHFMVEQNWHHTGLSELIEINTMHERKQKMAALSDAVIALPGGCGTLEELLEIITWKQLGLYLNPIVILNVKGYYNPLLEMFARAAEEHFMGVRHMDIWRVANTPEEAITQIQTTPIWDVSIRKFAAL</sequence>
<name>A0AA41D9Q4_9BACT</name>
<accession>A0AA41D9Q4</accession>
<evidence type="ECO:0000313" key="5">
    <source>
        <dbReference type="Proteomes" id="UP000698924"/>
    </source>
</evidence>
<protein>
    <recommendedName>
        <fullName evidence="3">Cytokinin riboside 5'-monophosphate phosphoribohydrolase</fullName>
        <ecNumber evidence="3">3.2.2.n1</ecNumber>
    </recommendedName>
</protein>
<keyword evidence="3" id="KW-0203">Cytokinin biosynthesis</keyword>
<comment type="caution">
    <text evidence="4">The sequence shown here is derived from an EMBL/GenBank/DDBJ whole genome shotgun (WGS) entry which is preliminary data.</text>
</comment>
<dbReference type="Gene3D" id="3.40.50.450">
    <property type="match status" value="1"/>
</dbReference>
<keyword evidence="3" id="KW-0378">Hydrolase</keyword>
<evidence type="ECO:0000256" key="3">
    <source>
        <dbReference type="RuleBase" id="RU363015"/>
    </source>
</evidence>
<dbReference type="EMBL" id="JACJMO010000028">
    <property type="protein sequence ID" value="MBM6858528.1"/>
    <property type="molecule type" value="Genomic_DNA"/>
</dbReference>
<dbReference type="InterPro" id="IPR005269">
    <property type="entry name" value="LOG"/>
</dbReference>
<dbReference type="Pfam" id="PF03641">
    <property type="entry name" value="Lysine_decarbox"/>
    <property type="match status" value="1"/>
</dbReference>
<organism evidence="4 5">
    <name type="scientific">Caecibacteroides pullorum</name>
    <dbReference type="NCBI Taxonomy" id="2725562"/>
    <lineage>
        <taxon>Bacteria</taxon>
        <taxon>Pseudomonadati</taxon>
        <taxon>Bacteroidota</taxon>
        <taxon>Bacteroidia</taxon>
        <taxon>Bacteroidales</taxon>
        <taxon>Bacteroidaceae</taxon>
        <taxon>Caecibacteroides</taxon>
    </lineage>
</organism>
<dbReference type="InterPro" id="IPR031100">
    <property type="entry name" value="LOG_fam"/>
</dbReference>
<dbReference type="SUPFAM" id="SSF102405">
    <property type="entry name" value="MCP/YpsA-like"/>
    <property type="match status" value="1"/>
</dbReference>
<dbReference type="Proteomes" id="UP000698924">
    <property type="component" value="Unassembled WGS sequence"/>
</dbReference>
<keyword evidence="5" id="KW-1185">Reference proteome</keyword>
<proteinExistence type="inferred from homology"/>